<comment type="similarity">
    <text evidence="1">Belongs to the apolipoprotein L family.</text>
</comment>
<dbReference type="STRING" id="37003.ENSKMAP00000014721"/>
<dbReference type="GO" id="GO:0006869">
    <property type="term" value="P:lipid transport"/>
    <property type="evidence" value="ECO:0007669"/>
    <property type="project" value="InterPro"/>
</dbReference>
<reference evidence="3" key="2">
    <citation type="submission" date="2025-09" db="UniProtKB">
        <authorList>
            <consortium name="Ensembl"/>
        </authorList>
    </citation>
    <scope>IDENTIFICATION</scope>
</reference>
<keyword evidence="4" id="KW-1185">Reference proteome</keyword>
<feature type="compositionally biased region" description="Basic and acidic residues" evidence="2">
    <location>
        <begin position="469"/>
        <end position="479"/>
    </location>
</feature>
<organism evidence="3 4">
    <name type="scientific">Kryptolebias marmoratus</name>
    <name type="common">Mangrove killifish</name>
    <name type="synonym">Rivulus marmoratus</name>
    <dbReference type="NCBI Taxonomy" id="37003"/>
    <lineage>
        <taxon>Eukaryota</taxon>
        <taxon>Metazoa</taxon>
        <taxon>Chordata</taxon>
        <taxon>Craniata</taxon>
        <taxon>Vertebrata</taxon>
        <taxon>Euteleostomi</taxon>
        <taxon>Actinopterygii</taxon>
        <taxon>Neopterygii</taxon>
        <taxon>Teleostei</taxon>
        <taxon>Neoteleostei</taxon>
        <taxon>Acanthomorphata</taxon>
        <taxon>Ovalentaria</taxon>
        <taxon>Atherinomorphae</taxon>
        <taxon>Cyprinodontiformes</taxon>
        <taxon>Rivulidae</taxon>
        <taxon>Kryptolebias</taxon>
    </lineage>
</organism>
<feature type="compositionally biased region" description="Basic and acidic residues" evidence="2">
    <location>
        <begin position="684"/>
        <end position="700"/>
    </location>
</feature>
<feature type="compositionally biased region" description="Acidic residues" evidence="2">
    <location>
        <begin position="857"/>
        <end position="866"/>
    </location>
</feature>
<evidence type="ECO:0000313" key="4">
    <source>
        <dbReference type="Proteomes" id="UP000264800"/>
    </source>
</evidence>
<dbReference type="GeneTree" id="ENSGT01030000234599"/>
<proteinExistence type="inferred from homology"/>
<evidence type="ECO:0000313" key="3">
    <source>
        <dbReference type="Ensembl" id="ENSKMAP00000014721.1"/>
    </source>
</evidence>
<accession>A0A3Q3AEQ6</accession>
<feature type="compositionally biased region" description="Pro residues" evidence="2">
    <location>
        <begin position="501"/>
        <end position="515"/>
    </location>
</feature>
<feature type="compositionally biased region" description="Basic residues" evidence="2">
    <location>
        <begin position="456"/>
        <end position="468"/>
    </location>
</feature>
<feature type="compositionally biased region" description="Polar residues" evidence="2">
    <location>
        <begin position="625"/>
        <end position="635"/>
    </location>
</feature>
<dbReference type="PANTHER" id="PTHR14096">
    <property type="entry name" value="APOLIPOPROTEIN L"/>
    <property type="match status" value="1"/>
</dbReference>
<feature type="compositionally biased region" description="Polar residues" evidence="2">
    <location>
        <begin position="334"/>
        <end position="348"/>
    </location>
</feature>
<feature type="region of interest" description="Disordered" evidence="2">
    <location>
        <begin position="320"/>
        <end position="352"/>
    </location>
</feature>
<dbReference type="PANTHER" id="PTHR14096:SF64">
    <property type="match status" value="1"/>
</dbReference>
<dbReference type="OrthoDB" id="6363454at2759"/>
<feature type="compositionally biased region" description="Basic residues" evidence="2">
    <location>
        <begin position="597"/>
        <end position="606"/>
    </location>
</feature>
<dbReference type="RefSeq" id="XP_017287552.1">
    <property type="nucleotide sequence ID" value="XM_017432063.3"/>
</dbReference>
<feature type="compositionally biased region" description="Low complexity" evidence="2">
    <location>
        <begin position="428"/>
        <end position="441"/>
    </location>
</feature>
<evidence type="ECO:0000256" key="2">
    <source>
        <dbReference type="SAM" id="MobiDB-lite"/>
    </source>
</evidence>
<dbReference type="Proteomes" id="UP000264800">
    <property type="component" value="Unplaced"/>
</dbReference>
<name>A0A3Q3AEQ6_KRYMA</name>
<feature type="compositionally biased region" description="Acidic residues" evidence="2">
    <location>
        <begin position="910"/>
        <end position="919"/>
    </location>
</feature>
<dbReference type="Ensembl" id="ENSKMAT00000014935.1">
    <property type="protein sequence ID" value="ENSKMAP00000014721.1"/>
    <property type="gene ID" value="ENSKMAG00000011045.1"/>
</dbReference>
<feature type="compositionally biased region" description="Basic and acidic residues" evidence="2">
    <location>
        <begin position="892"/>
        <end position="909"/>
    </location>
</feature>
<sequence>MRGETAVENGVEGVEHGGNSAPTETTNGEKRPSVAMLKNMLENSPRNLFQHDYNNGVQKHLHSSSQNGASGDSTRSNPFYLYHLESVNKSHLMEANEWKSSGVANGGIFIPPPDYESSPFERTVEDKDKFSEPLSPSQTNKHEEKLFRTNIMDQSATAIGFRDTTLKSPKTISRNAAPTQNSSKTWHQNGYNYLKDGANDYLNTAKREELIHTEYPQEVVMLEKSPNVFVDPFKSPSNEIQSPRTVATNLFYHTKAAEPDLFQAGSTKHDKLSYGQENKEDTSYEERDIFGEPFNKTLDIFSSSSVTSVDPFPSPLSRNLFNTSSLDDPFGPTPSKQQDPFQDVSNGTPDIFQPQFKEAKKSKDIFEMTSSTSLNNSPTNVKLSTPASTDLPKKTPRPPPPYRPKRSNTLKGLELTTPQESKQDPLQSTPFSQSISPSASPSPSPTDMTHVSTFKRPPKPLPRTRHHRPEMPPKPERPPLPEIFVSPITQLEPKSDELKSPPKPLFKLPPKPPKPVIRLKPKTPDIKPVNPENYVVFEDVLLTGQERCVEDWPEDSPEINPDFKPPGKFKLRRESMKVKIDSDGGSSEELDGSGDHTKKKNRKMRRPLLSMRRLKDKFPDDTMDAKSNTLPIMQKSSKDEENEDDYYSSMDLKKKSHTKAKVNNLFRRASSGSFGFDGKHKNRKNSDTDKTDNIGRRHSEQAMLYNSYTEEEEKKKGKVKVKFVPQRGFAITRGKPEDEPKGGYGLTPRKGSKDKSLEELGAYGFTPCDKSKDFEDEEEMEDLNLELAAKGAFMDDEHLKKPRSYSPIPNGDIDGIQDRKHHKKSKIKIPSVSRRSSKENMLDDSSMQKKKSSFSAEELDDEEFYGMEDCKLKNSKQKAPAPAPRKPRRANKLREGGSAEDIGDMKSPEEMYDEEQDDLDLCKPKKQFKLKVPKKFKHKSKAMPSEGEGPAGGHLSEAAKAEWMAAQKDGGGMEGLEEEDDEEDGDTDSLMEWWYTVEQWDELPSDEEDAALKEDESKSFTILAYKVERGLRVFNKVFTEQAEALWEYLITLHALADDISEFHHKAKIAGITGGTTTAVGSVAAITGLALAPLTLGASLVITAVGVGVATAGGITSASAAISDNVNNMQDRKKIETVLKDYEDRMLDIAKVLHFINQGLVKLRGHPFLRSGTQHYSQDWEVRNAVQIISLVDSPVMKATEITDDAVASLQGLFKGMDKFFTKDTRELKKGCKKEIVGEIRHVANVLNDCIMDLNEIREDLQKATGS</sequence>
<dbReference type="GO" id="GO:0008289">
    <property type="term" value="F:lipid binding"/>
    <property type="evidence" value="ECO:0007669"/>
    <property type="project" value="InterPro"/>
</dbReference>
<feature type="region of interest" description="Disordered" evidence="2">
    <location>
        <begin position="1"/>
        <end position="33"/>
    </location>
</feature>
<dbReference type="GeneID" id="108245291"/>
<feature type="region of interest" description="Disordered" evidence="2">
    <location>
        <begin position="577"/>
        <end position="760"/>
    </location>
</feature>
<dbReference type="KEGG" id="kmr:108245291"/>
<feature type="compositionally biased region" description="Basic residues" evidence="2">
    <location>
        <begin position="924"/>
        <end position="941"/>
    </location>
</feature>
<feature type="region of interest" description="Disordered" evidence="2">
    <location>
        <begin position="367"/>
        <end position="530"/>
    </location>
</feature>
<reference evidence="3" key="1">
    <citation type="submission" date="2025-08" db="UniProtKB">
        <authorList>
            <consortium name="Ensembl"/>
        </authorList>
    </citation>
    <scope>IDENTIFICATION</scope>
</reference>
<dbReference type="OMA" id="WPEDSPQ"/>
<feature type="compositionally biased region" description="Low complexity" evidence="2">
    <location>
        <begin position="369"/>
        <end position="380"/>
    </location>
</feature>
<dbReference type="InterPro" id="IPR008405">
    <property type="entry name" value="ApoL"/>
</dbReference>
<feature type="compositionally biased region" description="Polar residues" evidence="2">
    <location>
        <begin position="416"/>
        <end position="427"/>
    </location>
</feature>
<evidence type="ECO:0000256" key="1">
    <source>
        <dbReference type="ARBA" id="ARBA00010090"/>
    </source>
</evidence>
<dbReference type="Pfam" id="PF05461">
    <property type="entry name" value="ApoL"/>
    <property type="match status" value="1"/>
</dbReference>
<protein>
    <submittedName>
        <fullName evidence="3">Uncharacterized LOC108245291</fullName>
    </submittedName>
</protein>
<dbReference type="GO" id="GO:0016020">
    <property type="term" value="C:membrane"/>
    <property type="evidence" value="ECO:0007669"/>
    <property type="project" value="TreeGrafter"/>
</dbReference>
<dbReference type="AlphaFoldDB" id="A0A3Q3AEQ6"/>
<feature type="region of interest" description="Disordered" evidence="2">
    <location>
        <begin position="798"/>
        <end position="954"/>
    </location>
</feature>
<dbReference type="GO" id="GO:0005576">
    <property type="term" value="C:extracellular region"/>
    <property type="evidence" value="ECO:0007669"/>
    <property type="project" value="InterPro"/>
</dbReference>
<dbReference type="GO" id="GO:0042157">
    <property type="term" value="P:lipoprotein metabolic process"/>
    <property type="evidence" value="ECO:0007669"/>
    <property type="project" value="InterPro"/>
</dbReference>